<dbReference type="PRINTS" id="PR00035">
    <property type="entry name" value="HTHGNTR"/>
</dbReference>
<keyword evidence="2" id="KW-0238">DNA-binding</keyword>
<evidence type="ECO:0000313" key="5">
    <source>
        <dbReference type="EMBL" id="MEF7616160.1"/>
    </source>
</evidence>
<sequence length="249" mass="27338">MNHSELARELVEGITAGRFAVGTLLPTEFELCDRYGASRYTVRKALDELQELGLISRKRNVGTRVEAPRPARRFTQSIATVDELAQFGAAHVRLVRSVEDVVADAGLAAQLGCDAGSAWLRISSLRMDGGRRSRPIAWTDVYVDAAYTEIGALVRESPETLISSLIERRYGRRIVQIRQEISATSVPKALAEELQVEPGTPALKVLRRYLDSAGKVFEISLTLHPENRFVLSTSLERAGGPRPDAEAPG</sequence>
<dbReference type="PROSITE" id="PS50949">
    <property type="entry name" value="HTH_GNTR"/>
    <property type="match status" value="1"/>
</dbReference>
<dbReference type="SUPFAM" id="SSF64288">
    <property type="entry name" value="Chorismate lyase-like"/>
    <property type="match status" value="1"/>
</dbReference>
<dbReference type="PANTHER" id="PTHR44846">
    <property type="entry name" value="MANNOSYL-D-GLYCERATE TRANSPORT/METABOLISM SYSTEM REPRESSOR MNGR-RELATED"/>
    <property type="match status" value="1"/>
</dbReference>
<dbReference type="Pfam" id="PF07702">
    <property type="entry name" value="UTRA"/>
    <property type="match status" value="1"/>
</dbReference>
<dbReference type="InterPro" id="IPR028978">
    <property type="entry name" value="Chorismate_lyase_/UTRA_dom_sf"/>
</dbReference>
<dbReference type="InterPro" id="IPR036388">
    <property type="entry name" value="WH-like_DNA-bd_sf"/>
</dbReference>
<dbReference type="GO" id="GO:0003700">
    <property type="term" value="F:DNA-binding transcription factor activity"/>
    <property type="evidence" value="ECO:0007669"/>
    <property type="project" value="InterPro"/>
</dbReference>
<evidence type="ECO:0000256" key="3">
    <source>
        <dbReference type="ARBA" id="ARBA00023163"/>
    </source>
</evidence>
<dbReference type="Proteomes" id="UP001336250">
    <property type="component" value="Unassembled WGS sequence"/>
</dbReference>
<dbReference type="SMART" id="SM00345">
    <property type="entry name" value="HTH_GNTR"/>
    <property type="match status" value="1"/>
</dbReference>
<dbReference type="SMART" id="SM00866">
    <property type="entry name" value="UTRA"/>
    <property type="match status" value="1"/>
</dbReference>
<evidence type="ECO:0000256" key="2">
    <source>
        <dbReference type="ARBA" id="ARBA00023125"/>
    </source>
</evidence>
<organism evidence="5 6">
    <name type="scientific">Aquincola agrisoli</name>
    <dbReference type="NCBI Taxonomy" id="3119538"/>
    <lineage>
        <taxon>Bacteria</taxon>
        <taxon>Pseudomonadati</taxon>
        <taxon>Pseudomonadota</taxon>
        <taxon>Betaproteobacteria</taxon>
        <taxon>Burkholderiales</taxon>
        <taxon>Sphaerotilaceae</taxon>
        <taxon>Aquincola</taxon>
    </lineage>
</organism>
<dbReference type="EMBL" id="JAZIBG010000037">
    <property type="protein sequence ID" value="MEF7616160.1"/>
    <property type="molecule type" value="Genomic_DNA"/>
</dbReference>
<dbReference type="AlphaFoldDB" id="A0AAW9QME0"/>
<dbReference type="Pfam" id="PF00392">
    <property type="entry name" value="GntR"/>
    <property type="match status" value="1"/>
</dbReference>
<dbReference type="InterPro" id="IPR050679">
    <property type="entry name" value="Bact_HTH_transcr_reg"/>
</dbReference>
<dbReference type="RefSeq" id="WP_332291597.1">
    <property type="nucleotide sequence ID" value="NZ_JAZIBG010000037.1"/>
</dbReference>
<protein>
    <submittedName>
        <fullName evidence="5">GntR family transcriptional regulator</fullName>
    </submittedName>
</protein>
<keyword evidence="3" id="KW-0804">Transcription</keyword>
<dbReference type="InterPro" id="IPR036390">
    <property type="entry name" value="WH_DNA-bd_sf"/>
</dbReference>
<evidence type="ECO:0000259" key="4">
    <source>
        <dbReference type="PROSITE" id="PS50949"/>
    </source>
</evidence>
<keyword evidence="1" id="KW-0805">Transcription regulation</keyword>
<dbReference type="CDD" id="cd07377">
    <property type="entry name" value="WHTH_GntR"/>
    <property type="match status" value="1"/>
</dbReference>
<evidence type="ECO:0000256" key="1">
    <source>
        <dbReference type="ARBA" id="ARBA00023015"/>
    </source>
</evidence>
<dbReference type="InterPro" id="IPR000524">
    <property type="entry name" value="Tscrpt_reg_HTH_GntR"/>
</dbReference>
<dbReference type="Gene3D" id="3.40.1410.10">
    <property type="entry name" value="Chorismate lyase-like"/>
    <property type="match status" value="1"/>
</dbReference>
<dbReference type="Gene3D" id="1.10.10.10">
    <property type="entry name" value="Winged helix-like DNA-binding domain superfamily/Winged helix DNA-binding domain"/>
    <property type="match status" value="1"/>
</dbReference>
<evidence type="ECO:0000313" key="6">
    <source>
        <dbReference type="Proteomes" id="UP001336250"/>
    </source>
</evidence>
<dbReference type="GO" id="GO:0045892">
    <property type="term" value="P:negative regulation of DNA-templated transcription"/>
    <property type="evidence" value="ECO:0007669"/>
    <property type="project" value="TreeGrafter"/>
</dbReference>
<comment type="caution">
    <text evidence="5">The sequence shown here is derived from an EMBL/GenBank/DDBJ whole genome shotgun (WGS) entry which is preliminary data.</text>
</comment>
<keyword evidence="6" id="KW-1185">Reference proteome</keyword>
<dbReference type="SUPFAM" id="SSF46785">
    <property type="entry name" value="Winged helix' DNA-binding domain"/>
    <property type="match status" value="1"/>
</dbReference>
<proteinExistence type="predicted"/>
<name>A0AAW9QME0_9BURK</name>
<reference evidence="5 6" key="1">
    <citation type="submission" date="2024-02" db="EMBL/GenBank/DDBJ databases">
        <title>Genome sequence of Aquincola sp. MAHUQ-54.</title>
        <authorList>
            <person name="Huq M.A."/>
        </authorList>
    </citation>
    <scope>NUCLEOTIDE SEQUENCE [LARGE SCALE GENOMIC DNA]</scope>
    <source>
        <strain evidence="5 6">MAHUQ-54</strain>
    </source>
</reference>
<dbReference type="PANTHER" id="PTHR44846:SF17">
    <property type="entry name" value="GNTR-FAMILY TRANSCRIPTIONAL REGULATOR"/>
    <property type="match status" value="1"/>
</dbReference>
<accession>A0AAW9QME0</accession>
<feature type="domain" description="HTH gntR-type" evidence="4">
    <location>
        <begin position="1"/>
        <end position="68"/>
    </location>
</feature>
<dbReference type="InterPro" id="IPR011663">
    <property type="entry name" value="UTRA"/>
</dbReference>
<gene>
    <name evidence="5" type="ORF">V4F39_19755</name>
</gene>
<dbReference type="GO" id="GO:0003677">
    <property type="term" value="F:DNA binding"/>
    <property type="evidence" value="ECO:0007669"/>
    <property type="project" value="UniProtKB-KW"/>
</dbReference>